<organism evidence="11">
    <name type="scientific">Sesamum calycinum</name>
    <dbReference type="NCBI Taxonomy" id="2727403"/>
    <lineage>
        <taxon>Eukaryota</taxon>
        <taxon>Viridiplantae</taxon>
        <taxon>Streptophyta</taxon>
        <taxon>Embryophyta</taxon>
        <taxon>Tracheophyta</taxon>
        <taxon>Spermatophyta</taxon>
        <taxon>Magnoliopsida</taxon>
        <taxon>eudicotyledons</taxon>
        <taxon>Gunneridae</taxon>
        <taxon>Pentapetalae</taxon>
        <taxon>asterids</taxon>
        <taxon>lamiids</taxon>
        <taxon>Lamiales</taxon>
        <taxon>Pedaliaceae</taxon>
        <taxon>Sesamum</taxon>
    </lineage>
</organism>
<keyword evidence="3" id="KW-0256">Endoplasmic reticulum</keyword>
<evidence type="ECO:0000256" key="3">
    <source>
        <dbReference type="ARBA" id="ARBA00022824"/>
    </source>
</evidence>
<feature type="transmembrane region" description="Helical" evidence="9">
    <location>
        <begin position="484"/>
        <end position="502"/>
    </location>
</feature>
<dbReference type="Pfam" id="PF03031">
    <property type="entry name" value="NIF"/>
    <property type="match status" value="1"/>
</dbReference>
<feature type="compositionally biased region" description="Basic and acidic residues" evidence="8">
    <location>
        <begin position="138"/>
        <end position="148"/>
    </location>
</feature>
<dbReference type="InterPro" id="IPR009617">
    <property type="entry name" value="Seipin"/>
</dbReference>
<dbReference type="GO" id="GO:0006629">
    <property type="term" value="P:lipid metabolic process"/>
    <property type="evidence" value="ECO:0007669"/>
    <property type="project" value="UniProtKB-KW"/>
</dbReference>
<dbReference type="SMART" id="SM00577">
    <property type="entry name" value="CPDc"/>
    <property type="match status" value="1"/>
</dbReference>
<keyword evidence="2 9" id="KW-0812">Transmembrane</keyword>
<dbReference type="EMBL" id="JACGWM010000014">
    <property type="protein sequence ID" value="KAL0328925.1"/>
    <property type="molecule type" value="Genomic_DNA"/>
</dbReference>
<keyword evidence="5" id="KW-0443">Lipid metabolism</keyword>
<evidence type="ECO:0000313" key="11">
    <source>
        <dbReference type="EMBL" id="KAL0328925.1"/>
    </source>
</evidence>
<gene>
    <name evidence="11" type="ORF">Scaly_2325100</name>
</gene>
<feature type="compositionally biased region" description="Basic residues" evidence="8">
    <location>
        <begin position="551"/>
        <end position="572"/>
    </location>
</feature>
<keyword evidence="6 9" id="KW-0472">Membrane</keyword>
<feature type="coiled-coil region" evidence="7">
    <location>
        <begin position="94"/>
        <end position="121"/>
    </location>
</feature>
<accession>A0AAW2MBZ9</accession>
<dbReference type="PANTHER" id="PTHR21212:SF0">
    <property type="entry name" value="SEIPIN"/>
    <property type="match status" value="1"/>
</dbReference>
<dbReference type="Gene3D" id="3.40.50.1000">
    <property type="entry name" value="HAD superfamily/HAD-like"/>
    <property type="match status" value="2"/>
</dbReference>
<feature type="transmembrane region" description="Helical" evidence="9">
    <location>
        <begin position="172"/>
        <end position="191"/>
    </location>
</feature>
<reference evidence="11" key="1">
    <citation type="submission" date="2020-06" db="EMBL/GenBank/DDBJ databases">
        <authorList>
            <person name="Li T."/>
            <person name="Hu X."/>
            <person name="Zhang T."/>
            <person name="Song X."/>
            <person name="Zhang H."/>
            <person name="Dai N."/>
            <person name="Sheng W."/>
            <person name="Hou X."/>
            <person name="Wei L."/>
        </authorList>
    </citation>
    <scope>NUCLEOTIDE SEQUENCE</scope>
    <source>
        <strain evidence="11">KEN8</strain>
        <tissue evidence="11">Leaf</tissue>
    </source>
</reference>
<evidence type="ECO:0000256" key="1">
    <source>
        <dbReference type="ARBA" id="ARBA00004477"/>
    </source>
</evidence>
<keyword evidence="7" id="KW-0175">Coiled coil</keyword>
<comment type="caution">
    <text evidence="11">The sequence shown here is derived from an EMBL/GenBank/DDBJ whole genome shotgun (WGS) entry which is preliminary data.</text>
</comment>
<dbReference type="CDD" id="cd23995">
    <property type="entry name" value="Seipin_BSCL2_like"/>
    <property type="match status" value="1"/>
</dbReference>
<dbReference type="PROSITE" id="PS50969">
    <property type="entry name" value="FCP1"/>
    <property type="match status" value="1"/>
</dbReference>
<evidence type="ECO:0000256" key="2">
    <source>
        <dbReference type="ARBA" id="ARBA00022692"/>
    </source>
</evidence>
<dbReference type="InterPro" id="IPR036412">
    <property type="entry name" value="HAD-like_sf"/>
</dbReference>
<reference evidence="11" key="2">
    <citation type="journal article" date="2024" name="Plant">
        <title>Genomic evolution and insights into agronomic trait innovations of Sesamum species.</title>
        <authorList>
            <person name="Miao H."/>
            <person name="Wang L."/>
            <person name="Qu L."/>
            <person name="Liu H."/>
            <person name="Sun Y."/>
            <person name="Le M."/>
            <person name="Wang Q."/>
            <person name="Wei S."/>
            <person name="Zheng Y."/>
            <person name="Lin W."/>
            <person name="Duan Y."/>
            <person name="Cao H."/>
            <person name="Xiong S."/>
            <person name="Wang X."/>
            <person name="Wei L."/>
            <person name="Li C."/>
            <person name="Ma Q."/>
            <person name="Ju M."/>
            <person name="Zhao R."/>
            <person name="Li G."/>
            <person name="Mu C."/>
            <person name="Tian Q."/>
            <person name="Mei H."/>
            <person name="Zhang T."/>
            <person name="Gao T."/>
            <person name="Zhang H."/>
        </authorList>
    </citation>
    <scope>NUCLEOTIDE SEQUENCE</scope>
    <source>
        <strain evidence="11">KEN8</strain>
    </source>
</reference>
<dbReference type="Pfam" id="PF06775">
    <property type="entry name" value="Seipin"/>
    <property type="match status" value="1"/>
</dbReference>
<dbReference type="SUPFAM" id="SSF56784">
    <property type="entry name" value="HAD-like"/>
    <property type="match status" value="1"/>
</dbReference>
<dbReference type="GO" id="GO:0140042">
    <property type="term" value="P:lipid droplet formation"/>
    <property type="evidence" value="ECO:0007669"/>
    <property type="project" value="UniProtKB-ARBA"/>
</dbReference>
<evidence type="ECO:0000256" key="9">
    <source>
        <dbReference type="SAM" id="Phobius"/>
    </source>
</evidence>
<keyword evidence="4 9" id="KW-1133">Transmembrane helix</keyword>
<dbReference type="AlphaFoldDB" id="A0AAW2MBZ9"/>
<evidence type="ECO:0000256" key="6">
    <source>
        <dbReference type="ARBA" id="ARBA00023136"/>
    </source>
</evidence>
<feature type="transmembrane region" description="Helical" evidence="9">
    <location>
        <begin position="229"/>
        <end position="246"/>
    </location>
</feature>
<dbReference type="PANTHER" id="PTHR21212">
    <property type="entry name" value="BERNARDINELLI-SEIP CONGENITAL LIPODYSTROPHY 2 HOMOLOG BSCL2 PROTEIN"/>
    <property type="match status" value="1"/>
</dbReference>
<evidence type="ECO:0000259" key="10">
    <source>
        <dbReference type="PROSITE" id="PS50969"/>
    </source>
</evidence>
<evidence type="ECO:0000256" key="5">
    <source>
        <dbReference type="ARBA" id="ARBA00023098"/>
    </source>
</evidence>
<dbReference type="InterPro" id="IPR023214">
    <property type="entry name" value="HAD_sf"/>
</dbReference>
<dbReference type="InterPro" id="IPR004274">
    <property type="entry name" value="FCP1_dom"/>
</dbReference>
<feature type="region of interest" description="Disordered" evidence="8">
    <location>
        <begin position="551"/>
        <end position="576"/>
    </location>
</feature>
<proteinExistence type="predicted"/>
<comment type="subcellular location">
    <subcellularLocation>
        <location evidence="1">Endoplasmic reticulum membrane</location>
        <topology evidence="1">Multi-pass membrane protein</topology>
    </subcellularLocation>
</comment>
<feature type="transmembrane region" description="Helical" evidence="9">
    <location>
        <begin position="197"/>
        <end position="217"/>
    </location>
</feature>
<feature type="transmembrane region" description="Helical" evidence="9">
    <location>
        <begin position="266"/>
        <end position="292"/>
    </location>
</feature>
<feature type="region of interest" description="Disordered" evidence="8">
    <location>
        <begin position="129"/>
        <end position="148"/>
    </location>
</feature>
<evidence type="ECO:0000256" key="7">
    <source>
        <dbReference type="SAM" id="Coils"/>
    </source>
</evidence>
<feature type="domain" description="FCP1 homology" evidence="10">
    <location>
        <begin position="576"/>
        <end position="751"/>
    </location>
</feature>
<evidence type="ECO:0000256" key="8">
    <source>
        <dbReference type="SAM" id="MobiDB-lite"/>
    </source>
</evidence>
<protein>
    <submittedName>
        <fullName evidence="11">Seipin-2</fullName>
    </submittedName>
</protein>
<name>A0AAW2MBZ9_9LAMI</name>
<sequence>MEDKKSSTGNDDEEEFHDALDDVSVYDCVETLSQIIQSSADVSISAGNHNPLTGDKALRRAGLRCRRSHSHHKSSSADSVELSKLSSFVSLENYFNSRERKRRLSRKIEEHEDKLENLGSQEITRTLESPRGVLGEGNDEKNEEHSTLTDAKDNLHDDLSNLRESHHRNSSLIWILAGLVIKSINFQIYLFVKTFMIPIWSVYYLYMLVFNPFGLLKRSRVYLIQKVKGIFNFVFETVSASVYEWLKEHQAIWKLALKCGWGLLWSAYVCAVLVGLLVSAFVMAGILIRVLVEEPVGMRRSLNFDYREKSPTAFVPMITYSELSHDIYLWENPEIMKASVSRVIPPNQKLKVTVSLTLPESEYNQHLGIFQVRVDFLAADGKTIASSRRPCMLQFRSQPVRHLLTLLKIVPIITGYTSETQHLKISFRGFSEGEKPTACLRVVIEQRAEYLPGGGIPEIYAASLTLDSELPLLRKAFWSWRKTLFVWIGMAIFAIELVFALLCCKPIIIPKVRMREAANGDASQNNRTAFSLLSSLIEEMVSKIVKRTPTKSLKNRKNLPHHHHRRSHKKSPIKNASSAASVVVASINKSIYTCHRRLIKIFTKLARIATPNKTPRKKGYQILEKVPVNSPDITVRKSLFNESITLPPLLSPDKKTIFLDLDETLVHSTATIPPERYDFVVRPVINGEKEVDGRFVKDLSEIGRELNRVVIVDDNPNSYQFQPDNAIPIKPFTDDLGDEELKGLIQFFEGCEEVEDTRNAVKAYLTDPEAGTVEEI</sequence>
<dbReference type="GO" id="GO:0005789">
    <property type="term" value="C:endoplasmic reticulum membrane"/>
    <property type="evidence" value="ECO:0007669"/>
    <property type="project" value="UniProtKB-SubCell"/>
</dbReference>
<evidence type="ECO:0000256" key="4">
    <source>
        <dbReference type="ARBA" id="ARBA00022989"/>
    </source>
</evidence>